<dbReference type="AlphaFoldDB" id="A0A2H3JD24"/>
<organism evidence="2 3">
    <name type="scientific">Wolfiporia cocos (strain MD-104)</name>
    <name type="common">Brown rot fungus</name>
    <dbReference type="NCBI Taxonomy" id="742152"/>
    <lineage>
        <taxon>Eukaryota</taxon>
        <taxon>Fungi</taxon>
        <taxon>Dikarya</taxon>
        <taxon>Basidiomycota</taxon>
        <taxon>Agaricomycotina</taxon>
        <taxon>Agaricomycetes</taxon>
        <taxon>Polyporales</taxon>
        <taxon>Phaeolaceae</taxon>
        <taxon>Wolfiporia</taxon>
    </lineage>
</organism>
<dbReference type="InterPro" id="IPR038222">
    <property type="entry name" value="DHHA2_dom_sf"/>
</dbReference>
<name>A0A2H3JD24_WOLCO</name>
<gene>
    <name evidence="2" type="ORF">WOLCODRAFT_155251</name>
</gene>
<reference evidence="2 3" key="1">
    <citation type="journal article" date="2012" name="Science">
        <title>The Paleozoic origin of enzymatic lignin decomposition reconstructed from 31 fungal genomes.</title>
        <authorList>
            <person name="Floudas D."/>
            <person name="Binder M."/>
            <person name="Riley R."/>
            <person name="Barry K."/>
            <person name="Blanchette R.A."/>
            <person name="Henrissat B."/>
            <person name="Martinez A.T."/>
            <person name="Otillar R."/>
            <person name="Spatafora J.W."/>
            <person name="Yadav J.S."/>
            <person name="Aerts A."/>
            <person name="Benoit I."/>
            <person name="Boyd A."/>
            <person name="Carlson A."/>
            <person name="Copeland A."/>
            <person name="Coutinho P.M."/>
            <person name="de Vries R.P."/>
            <person name="Ferreira P."/>
            <person name="Findley K."/>
            <person name="Foster B."/>
            <person name="Gaskell J."/>
            <person name="Glotzer D."/>
            <person name="Gorecki P."/>
            <person name="Heitman J."/>
            <person name="Hesse C."/>
            <person name="Hori C."/>
            <person name="Igarashi K."/>
            <person name="Jurgens J.A."/>
            <person name="Kallen N."/>
            <person name="Kersten P."/>
            <person name="Kohler A."/>
            <person name="Kuees U."/>
            <person name="Kumar T.K.A."/>
            <person name="Kuo A."/>
            <person name="LaButti K."/>
            <person name="Larrondo L.F."/>
            <person name="Lindquist E."/>
            <person name="Ling A."/>
            <person name="Lombard V."/>
            <person name="Lucas S."/>
            <person name="Lundell T."/>
            <person name="Martin R."/>
            <person name="McLaughlin D.J."/>
            <person name="Morgenstern I."/>
            <person name="Morin E."/>
            <person name="Murat C."/>
            <person name="Nagy L.G."/>
            <person name="Nolan M."/>
            <person name="Ohm R.A."/>
            <person name="Patyshakuliyeva A."/>
            <person name="Rokas A."/>
            <person name="Ruiz-Duenas F.J."/>
            <person name="Sabat G."/>
            <person name="Salamov A."/>
            <person name="Samejima M."/>
            <person name="Schmutz J."/>
            <person name="Slot J.C."/>
            <person name="St John F."/>
            <person name="Stenlid J."/>
            <person name="Sun H."/>
            <person name="Sun S."/>
            <person name="Syed K."/>
            <person name="Tsang A."/>
            <person name="Wiebenga A."/>
            <person name="Young D."/>
            <person name="Pisabarro A."/>
            <person name="Eastwood D.C."/>
            <person name="Martin F."/>
            <person name="Cullen D."/>
            <person name="Grigoriev I.V."/>
            <person name="Hibbett D.S."/>
        </authorList>
    </citation>
    <scope>NUCLEOTIDE SEQUENCE [LARGE SCALE GENOMIC DNA]</scope>
    <source>
        <strain evidence="2 3">MD-104</strain>
    </source>
</reference>
<evidence type="ECO:0000256" key="1">
    <source>
        <dbReference type="SAM" id="MobiDB-lite"/>
    </source>
</evidence>
<proteinExistence type="predicted"/>
<dbReference type="Proteomes" id="UP000218811">
    <property type="component" value="Unassembled WGS sequence"/>
</dbReference>
<dbReference type="OrthoDB" id="374045at2759"/>
<protein>
    <submittedName>
        <fullName evidence="2">Uncharacterized protein</fullName>
    </submittedName>
</protein>
<keyword evidence="3" id="KW-1185">Reference proteome</keyword>
<accession>A0A2H3JD24</accession>
<dbReference type="Gene3D" id="3.10.310.20">
    <property type="entry name" value="DHHA2 domain"/>
    <property type="match status" value="1"/>
</dbReference>
<feature type="region of interest" description="Disordered" evidence="1">
    <location>
        <begin position="105"/>
        <end position="125"/>
    </location>
</feature>
<sequence length="125" mass="14068">MDAAEFHLPRVGVTVPRRDCVLQELHLQRAARLPARGMRIGPVSMPVGLHEWLSREGQQKFAAETQAWTDERRLHALIPRCYQVREENGRTGARRSCMKMAAAAGSLHTRLRSSKRSTENADLPG</sequence>
<evidence type="ECO:0000313" key="2">
    <source>
        <dbReference type="EMBL" id="PCH34594.1"/>
    </source>
</evidence>
<evidence type="ECO:0000313" key="3">
    <source>
        <dbReference type="Proteomes" id="UP000218811"/>
    </source>
</evidence>
<dbReference type="EMBL" id="KB467832">
    <property type="protein sequence ID" value="PCH34594.1"/>
    <property type="molecule type" value="Genomic_DNA"/>
</dbReference>